<name>X0YMU9_9ZZZZ</name>
<organism evidence="1">
    <name type="scientific">marine sediment metagenome</name>
    <dbReference type="NCBI Taxonomy" id="412755"/>
    <lineage>
        <taxon>unclassified sequences</taxon>
        <taxon>metagenomes</taxon>
        <taxon>ecological metagenomes</taxon>
    </lineage>
</organism>
<comment type="caution">
    <text evidence="1">The sequence shown here is derived from an EMBL/GenBank/DDBJ whole genome shotgun (WGS) entry which is preliminary data.</text>
</comment>
<feature type="non-terminal residue" evidence="1">
    <location>
        <position position="67"/>
    </location>
</feature>
<gene>
    <name evidence="1" type="ORF">S01H1_82204</name>
</gene>
<dbReference type="EMBL" id="BARS01055709">
    <property type="protein sequence ID" value="GAG48277.1"/>
    <property type="molecule type" value="Genomic_DNA"/>
</dbReference>
<protein>
    <recommendedName>
        <fullName evidence="2">Phosphoribosylanthranilate isomerase</fullName>
    </recommendedName>
</protein>
<dbReference type="Gene3D" id="3.20.20.70">
    <property type="entry name" value="Aldolase class I"/>
    <property type="match status" value="1"/>
</dbReference>
<sequence length="67" mass="7083">MTRVKICGITETIHALAAAEGGADFIGLVFAPSKRLVDAERAKEIITAVKGQAERGEPKIMTVGVFV</sequence>
<evidence type="ECO:0000313" key="1">
    <source>
        <dbReference type="EMBL" id="GAG48277.1"/>
    </source>
</evidence>
<accession>X0YMU9</accession>
<reference evidence="1" key="1">
    <citation type="journal article" date="2014" name="Front. Microbiol.">
        <title>High frequency of phylogenetically diverse reductive dehalogenase-homologous genes in deep subseafloor sedimentary metagenomes.</title>
        <authorList>
            <person name="Kawai M."/>
            <person name="Futagami T."/>
            <person name="Toyoda A."/>
            <person name="Takaki Y."/>
            <person name="Nishi S."/>
            <person name="Hori S."/>
            <person name="Arai W."/>
            <person name="Tsubouchi T."/>
            <person name="Morono Y."/>
            <person name="Uchiyama I."/>
            <person name="Ito T."/>
            <person name="Fujiyama A."/>
            <person name="Inagaki F."/>
            <person name="Takami H."/>
        </authorList>
    </citation>
    <scope>NUCLEOTIDE SEQUENCE</scope>
    <source>
        <strain evidence="1">Expedition CK06-06</strain>
    </source>
</reference>
<dbReference type="GO" id="GO:0000162">
    <property type="term" value="P:L-tryptophan biosynthetic process"/>
    <property type="evidence" value="ECO:0007669"/>
    <property type="project" value="InterPro"/>
</dbReference>
<dbReference type="PANTHER" id="PTHR42894:SF1">
    <property type="entry name" value="N-(5'-PHOSPHORIBOSYL)ANTHRANILATE ISOMERASE"/>
    <property type="match status" value="1"/>
</dbReference>
<dbReference type="SUPFAM" id="SSF51366">
    <property type="entry name" value="Ribulose-phoshate binding barrel"/>
    <property type="match status" value="1"/>
</dbReference>
<dbReference type="InterPro" id="IPR013785">
    <property type="entry name" value="Aldolase_TIM"/>
</dbReference>
<dbReference type="InterPro" id="IPR011060">
    <property type="entry name" value="RibuloseP-bd_barrel"/>
</dbReference>
<evidence type="ECO:0008006" key="2">
    <source>
        <dbReference type="Google" id="ProtNLM"/>
    </source>
</evidence>
<dbReference type="GO" id="GO:0004640">
    <property type="term" value="F:phosphoribosylanthranilate isomerase activity"/>
    <property type="evidence" value="ECO:0007669"/>
    <property type="project" value="InterPro"/>
</dbReference>
<dbReference type="InterPro" id="IPR044643">
    <property type="entry name" value="TrpF_fam"/>
</dbReference>
<dbReference type="AlphaFoldDB" id="X0YMU9"/>
<proteinExistence type="predicted"/>
<dbReference type="PANTHER" id="PTHR42894">
    <property type="entry name" value="N-(5'-PHOSPHORIBOSYL)ANTHRANILATE ISOMERASE"/>
    <property type="match status" value="1"/>
</dbReference>